<sequence length="124" mass="14858">MRSMELTLEKWSLDFNTTSNKLNDKEANSEELLLQVLETDKKIEQANDICEKIINKITGENFLKENNLTFESNFYHNEIDYRYNKRKLKEIVKMIQSLTSEFPKLTQHFDELFRTVFIFVILNL</sequence>
<proteinExistence type="predicted"/>
<reference evidence="1 2" key="1">
    <citation type="submission" date="2016-04" db="EMBL/GenBank/DDBJ databases">
        <title>The genome of Intoshia linei affirms orthonectids as highly simplified spiralians.</title>
        <authorList>
            <person name="Mikhailov K.V."/>
            <person name="Slusarev G.S."/>
            <person name="Nikitin M.A."/>
            <person name="Logacheva M.D."/>
            <person name="Penin A."/>
            <person name="Aleoshin V."/>
            <person name="Panchin Y.V."/>
        </authorList>
    </citation>
    <scope>NUCLEOTIDE SEQUENCE [LARGE SCALE GENOMIC DNA]</scope>
    <source>
        <strain evidence="1">Intl2013</strain>
        <tissue evidence="1">Whole animal</tissue>
    </source>
</reference>
<dbReference type="EMBL" id="LWCA01000810">
    <property type="protein sequence ID" value="OAF66855.1"/>
    <property type="molecule type" value="Genomic_DNA"/>
</dbReference>
<dbReference type="Proteomes" id="UP000078046">
    <property type="component" value="Unassembled WGS sequence"/>
</dbReference>
<organism evidence="1 2">
    <name type="scientific">Intoshia linei</name>
    <dbReference type="NCBI Taxonomy" id="1819745"/>
    <lineage>
        <taxon>Eukaryota</taxon>
        <taxon>Metazoa</taxon>
        <taxon>Spiralia</taxon>
        <taxon>Lophotrochozoa</taxon>
        <taxon>Mesozoa</taxon>
        <taxon>Orthonectida</taxon>
        <taxon>Rhopaluridae</taxon>
        <taxon>Intoshia</taxon>
    </lineage>
</organism>
<dbReference type="AlphaFoldDB" id="A0A177AXY2"/>
<evidence type="ECO:0000313" key="1">
    <source>
        <dbReference type="EMBL" id="OAF66855.1"/>
    </source>
</evidence>
<gene>
    <name evidence="1" type="ORF">A3Q56_05412</name>
</gene>
<accession>A0A177AXY2</accession>
<evidence type="ECO:0000313" key="2">
    <source>
        <dbReference type="Proteomes" id="UP000078046"/>
    </source>
</evidence>
<name>A0A177AXY2_9BILA</name>
<protein>
    <submittedName>
        <fullName evidence="1">Uncharacterized protein</fullName>
    </submittedName>
</protein>
<comment type="caution">
    <text evidence="1">The sequence shown here is derived from an EMBL/GenBank/DDBJ whole genome shotgun (WGS) entry which is preliminary data.</text>
</comment>
<keyword evidence="2" id="KW-1185">Reference proteome</keyword>